<dbReference type="SUPFAM" id="SSF53383">
    <property type="entry name" value="PLP-dependent transferases"/>
    <property type="match status" value="1"/>
</dbReference>
<reference evidence="7 8" key="1">
    <citation type="submission" date="2020-08" db="EMBL/GenBank/DDBJ databases">
        <title>Genomic Encyclopedia of Type Strains, Phase IV (KMG-IV): sequencing the most valuable type-strain genomes for metagenomic binning, comparative biology and taxonomic classification.</title>
        <authorList>
            <person name="Goeker M."/>
        </authorList>
    </citation>
    <scope>NUCLEOTIDE SEQUENCE [LARGE SCALE GENOMIC DNA]</scope>
    <source>
        <strain evidence="7 8">DSM 101730</strain>
    </source>
</reference>
<keyword evidence="4 5" id="KW-0663">Pyridoxal phosphate</keyword>
<keyword evidence="8" id="KW-1185">Reference proteome</keyword>
<evidence type="ECO:0000256" key="4">
    <source>
        <dbReference type="ARBA" id="ARBA00022898"/>
    </source>
</evidence>
<dbReference type="InterPro" id="IPR015421">
    <property type="entry name" value="PyrdxlP-dep_Trfase_major"/>
</dbReference>
<dbReference type="InterPro" id="IPR015424">
    <property type="entry name" value="PyrdxlP-dep_Trfase"/>
</dbReference>
<dbReference type="AlphaFoldDB" id="A0A840SE93"/>
<comment type="similarity">
    <text evidence="2 5">Belongs to the threonine aldolase family.</text>
</comment>
<dbReference type="InterPro" id="IPR001597">
    <property type="entry name" value="ArAA_b-elim_lyase/Thr_aldolase"/>
</dbReference>
<comment type="cofactor">
    <cofactor evidence="1 5">
        <name>pyridoxal 5'-phosphate</name>
        <dbReference type="ChEBI" id="CHEBI:597326"/>
    </cofactor>
</comment>
<dbReference type="GO" id="GO:0004793">
    <property type="term" value="F:threonine aldolase activity"/>
    <property type="evidence" value="ECO:0007669"/>
    <property type="project" value="UniProtKB-UniRule"/>
</dbReference>
<accession>A0A840SE93</accession>
<comment type="caution">
    <text evidence="7">The sequence shown here is derived from an EMBL/GenBank/DDBJ whole genome shotgun (WGS) entry which is preliminary data.</text>
</comment>
<dbReference type="InterPro" id="IPR026273">
    <property type="entry name" value="Low_specificity_L-TA_bact"/>
</dbReference>
<evidence type="ECO:0000256" key="1">
    <source>
        <dbReference type="ARBA" id="ARBA00001933"/>
    </source>
</evidence>
<dbReference type="Proteomes" id="UP000549457">
    <property type="component" value="Unassembled WGS sequence"/>
</dbReference>
<evidence type="ECO:0000256" key="2">
    <source>
        <dbReference type="ARBA" id="ARBA00006966"/>
    </source>
</evidence>
<dbReference type="GO" id="GO:0006567">
    <property type="term" value="P:L-threonine catabolic process"/>
    <property type="evidence" value="ECO:0007669"/>
    <property type="project" value="UniProtKB-UniRule"/>
</dbReference>
<comment type="subunit">
    <text evidence="3">Homotetramer.</text>
</comment>
<dbReference type="RefSeq" id="WP_184147595.1">
    <property type="nucleotide sequence ID" value="NZ_JACHFM010000001.1"/>
</dbReference>
<gene>
    <name evidence="7" type="ORF">HNP73_001120</name>
</gene>
<evidence type="ECO:0000313" key="8">
    <source>
        <dbReference type="Proteomes" id="UP000549457"/>
    </source>
</evidence>
<dbReference type="InterPro" id="IPR015422">
    <property type="entry name" value="PyrdxlP-dep_Trfase_small"/>
</dbReference>
<comment type="catalytic activity">
    <reaction evidence="5">
        <text>L-allo-threonine = acetaldehyde + glycine</text>
        <dbReference type="Rhea" id="RHEA:26209"/>
        <dbReference type="ChEBI" id="CHEBI:15343"/>
        <dbReference type="ChEBI" id="CHEBI:57305"/>
        <dbReference type="ChEBI" id="CHEBI:58585"/>
        <dbReference type="EC" id="4.1.2.48"/>
    </reaction>
</comment>
<dbReference type="EC" id="4.1.2.48" evidence="5"/>
<dbReference type="PIRSF" id="PIRSF038940">
    <property type="entry name" value="Low_specificity_LTA"/>
    <property type="match status" value="1"/>
</dbReference>
<keyword evidence="5 7" id="KW-0456">Lyase</keyword>
<evidence type="ECO:0000313" key="7">
    <source>
        <dbReference type="EMBL" id="MBB5221199.1"/>
    </source>
</evidence>
<comment type="function">
    <text evidence="5">Catalyzes the cleavage of L-allo-threonine and L-threonine to glycine and acetaldehyde.</text>
</comment>
<dbReference type="Gene3D" id="3.90.1150.10">
    <property type="entry name" value="Aspartate Aminotransferase, domain 1"/>
    <property type="match status" value="1"/>
</dbReference>
<protein>
    <recommendedName>
        <fullName evidence="5">L-threonine aldolase</fullName>
        <ecNumber evidence="5">4.1.2.48</ecNumber>
    </recommendedName>
</protein>
<organism evidence="7 8">
    <name type="scientific">Amaricoccus macauensis</name>
    <dbReference type="NCBI Taxonomy" id="57001"/>
    <lineage>
        <taxon>Bacteria</taxon>
        <taxon>Pseudomonadati</taxon>
        <taxon>Pseudomonadota</taxon>
        <taxon>Alphaproteobacteria</taxon>
        <taxon>Rhodobacterales</taxon>
        <taxon>Paracoccaceae</taxon>
        <taxon>Amaricoccus</taxon>
    </lineage>
</organism>
<evidence type="ECO:0000256" key="3">
    <source>
        <dbReference type="ARBA" id="ARBA00011881"/>
    </source>
</evidence>
<dbReference type="PANTHER" id="PTHR48097">
    <property type="entry name" value="L-THREONINE ALDOLASE-RELATED"/>
    <property type="match status" value="1"/>
</dbReference>
<sequence>MWFASDNTSPAAPEVMAAVLRANQGHAMSYGADAAMARVTERVREVFEAPEAAVYLVPTGTAANALALACLCPPWATIYCHRTSHVEEDECGAPEFYTGGAKLTLIDGANGRIAPDGLRDALAFTARAGVHNVQRGAVSLTNATEAGTVYSPEDVARLSAIAREYHLPVHMDGSRFANALAFLGCTSAELTWRAGVDVLSLGGTKNGCMGVEAVVLFDPARAWEFELRRKRGGHLFSKHRFLSAQMESYLCDGLWRTLAGQANARARQLSEGIASLPGAKLVHPTEANAVFAAWPRAGHRAARAAGAQYYLWPGHQTLEGPDDEPLSARLVCNWSTTEAEVEGFLNVLRAGATAPEPARP</sequence>
<evidence type="ECO:0000256" key="5">
    <source>
        <dbReference type="PIRNR" id="PIRNR038940"/>
    </source>
</evidence>
<name>A0A840SE93_9RHOB</name>
<proteinExistence type="inferred from homology"/>
<evidence type="ECO:0000259" key="6">
    <source>
        <dbReference type="Pfam" id="PF01212"/>
    </source>
</evidence>
<dbReference type="Gene3D" id="3.40.640.10">
    <property type="entry name" value="Type I PLP-dependent aspartate aminotransferase-like (Major domain)"/>
    <property type="match status" value="1"/>
</dbReference>
<dbReference type="Pfam" id="PF01212">
    <property type="entry name" value="Beta_elim_lyase"/>
    <property type="match status" value="1"/>
</dbReference>
<comment type="catalytic activity">
    <reaction evidence="5">
        <text>L-threonine = acetaldehyde + glycine</text>
        <dbReference type="Rhea" id="RHEA:19625"/>
        <dbReference type="ChEBI" id="CHEBI:15343"/>
        <dbReference type="ChEBI" id="CHEBI:57305"/>
        <dbReference type="ChEBI" id="CHEBI:57926"/>
        <dbReference type="EC" id="4.1.2.48"/>
    </reaction>
</comment>
<feature type="domain" description="Aromatic amino acid beta-eliminating lyase/threonine aldolase" evidence="6">
    <location>
        <begin position="3"/>
        <end position="291"/>
    </location>
</feature>
<dbReference type="EMBL" id="JACHFM010000001">
    <property type="protein sequence ID" value="MBB5221199.1"/>
    <property type="molecule type" value="Genomic_DNA"/>
</dbReference>
<dbReference type="PANTHER" id="PTHR48097:SF5">
    <property type="entry name" value="LOW SPECIFICITY L-THREONINE ALDOLASE"/>
    <property type="match status" value="1"/>
</dbReference>